<gene>
    <name evidence="2" type="ORF">PG993_005845</name>
</gene>
<accession>A0ABR1TBQ6</accession>
<evidence type="ECO:0000313" key="3">
    <source>
        <dbReference type="Proteomes" id="UP001444661"/>
    </source>
</evidence>
<evidence type="ECO:0000313" key="2">
    <source>
        <dbReference type="EMBL" id="KAK8043415.1"/>
    </source>
</evidence>
<name>A0ABR1TBQ6_9PEZI</name>
<keyword evidence="3" id="KW-1185">Reference proteome</keyword>
<organism evidence="2 3">
    <name type="scientific">Apiospora rasikravindrae</name>
    <dbReference type="NCBI Taxonomy" id="990691"/>
    <lineage>
        <taxon>Eukaryota</taxon>
        <taxon>Fungi</taxon>
        <taxon>Dikarya</taxon>
        <taxon>Ascomycota</taxon>
        <taxon>Pezizomycotina</taxon>
        <taxon>Sordariomycetes</taxon>
        <taxon>Xylariomycetidae</taxon>
        <taxon>Amphisphaeriales</taxon>
        <taxon>Apiosporaceae</taxon>
        <taxon>Apiospora</taxon>
    </lineage>
</organism>
<proteinExistence type="predicted"/>
<sequence>MATSGMRQLDAPVSRPDSTDVSPCTPNTICSTYNAADKIERHLRADGHRIWGFVVYRCTYTSDRDWDLCVQRIHSAVRKGMDVYNGRDLLQEGCFKLTVIADASMFDGASTRAVRQHFQDWCARIVHEEQGSPREIRGRQHKPPPGDWLLPVRYRFCIQINEASMRSFIPEQGEPWVKIIKSDWDPSEARTQRRQPPNETGLGRTVEMCEHDNDHEGDFTDDNEEEEYPDMEGCKEEDVGWMKVQLTGLMPDMYADLRSPNLWDIQYIRPPDMPEF</sequence>
<comment type="caution">
    <text evidence="2">The sequence shown here is derived from an EMBL/GenBank/DDBJ whole genome shotgun (WGS) entry which is preliminary data.</text>
</comment>
<evidence type="ECO:0000256" key="1">
    <source>
        <dbReference type="SAM" id="MobiDB-lite"/>
    </source>
</evidence>
<dbReference type="Proteomes" id="UP001444661">
    <property type="component" value="Unassembled WGS sequence"/>
</dbReference>
<feature type="region of interest" description="Disordered" evidence="1">
    <location>
        <begin position="1"/>
        <end position="22"/>
    </location>
</feature>
<protein>
    <submittedName>
        <fullName evidence="2">Uncharacterized protein</fullName>
    </submittedName>
</protein>
<feature type="region of interest" description="Disordered" evidence="1">
    <location>
        <begin position="185"/>
        <end position="205"/>
    </location>
</feature>
<dbReference type="EMBL" id="JAQQWK010000004">
    <property type="protein sequence ID" value="KAK8043415.1"/>
    <property type="molecule type" value="Genomic_DNA"/>
</dbReference>
<reference evidence="2 3" key="1">
    <citation type="submission" date="2023-01" db="EMBL/GenBank/DDBJ databases">
        <title>Analysis of 21 Apiospora genomes using comparative genomics revels a genus with tremendous synthesis potential of carbohydrate active enzymes and secondary metabolites.</title>
        <authorList>
            <person name="Sorensen T."/>
        </authorList>
    </citation>
    <scope>NUCLEOTIDE SEQUENCE [LARGE SCALE GENOMIC DNA]</scope>
    <source>
        <strain evidence="2 3">CBS 33761</strain>
    </source>
</reference>